<evidence type="ECO:0000313" key="2">
    <source>
        <dbReference type="EMBL" id="EEP69333.1"/>
    </source>
</evidence>
<organism evidence="2 3">
    <name type="scientific">Kingella oralis ATCC 51147</name>
    <dbReference type="NCBI Taxonomy" id="629741"/>
    <lineage>
        <taxon>Bacteria</taxon>
        <taxon>Pseudomonadati</taxon>
        <taxon>Pseudomonadota</taxon>
        <taxon>Betaproteobacteria</taxon>
        <taxon>Neisseriales</taxon>
        <taxon>Neisseriaceae</taxon>
        <taxon>Kingella</taxon>
    </lineage>
</organism>
<proteinExistence type="predicted"/>
<dbReference type="HOGENOM" id="CLU_3311191_0_0_4"/>
<protein>
    <submittedName>
        <fullName evidence="2">Uncharacterized protein</fullName>
    </submittedName>
</protein>
<keyword evidence="3" id="KW-1185">Reference proteome</keyword>
<gene>
    <name evidence="2" type="ORF">GCWU000324_01246</name>
</gene>
<evidence type="ECO:0000256" key="1">
    <source>
        <dbReference type="SAM" id="Phobius"/>
    </source>
</evidence>
<reference evidence="2" key="1">
    <citation type="submission" date="2009-04" db="EMBL/GenBank/DDBJ databases">
        <authorList>
            <person name="Weinstock G."/>
            <person name="Sodergren E."/>
            <person name="Clifton S."/>
            <person name="Fulton L."/>
            <person name="Fulton B."/>
            <person name="Courtney L."/>
            <person name="Fronick C."/>
            <person name="Harrison M."/>
            <person name="Strong C."/>
            <person name="Farmer C."/>
            <person name="Delahaunty K."/>
            <person name="Markovic C."/>
            <person name="Hall O."/>
            <person name="Minx P."/>
            <person name="Tomlinson C."/>
            <person name="Mitreva M."/>
            <person name="Nelson J."/>
            <person name="Hou S."/>
            <person name="Wollam A."/>
            <person name="Pepin K.H."/>
            <person name="Johnson M."/>
            <person name="Bhonagiri V."/>
            <person name="Nash W.E."/>
            <person name="Warren W."/>
            <person name="Chinwalla A."/>
            <person name="Mardis E.R."/>
            <person name="Wilson R.K."/>
        </authorList>
    </citation>
    <scope>NUCLEOTIDE SEQUENCE [LARGE SCALE GENOMIC DNA]</scope>
    <source>
        <strain evidence="2">ATCC 51147</strain>
    </source>
</reference>
<keyword evidence="1" id="KW-0472">Membrane</keyword>
<keyword evidence="1" id="KW-1133">Transmembrane helix</keyword>
<dbReference type="EMBL" id="ACJW02000002">
    <property type="protein sequence ID" value="EEP69333.1"/>
    <property type="molecule type" value="Genomic_DNA"/>
</dbReference>
<sequence length="39" mass="4162">MSLVCRVIFRLPFGGGVMDKAAWFSGCLFCAVYALSGGM</sequence>
<dbReference type="Proteomes" id="UP000003009">
    <property type="component" value="Unassembled WGS sequence"/>
</dbReference>
<feature type="transmembrane region" description="Helical" evidence="1">
    <location>
        <begin position="21"/>
        <end position="38"/>
    </location>
</feature>
<dbReference type="AlphaFoldDB" id="C4GGH9"/>
<name>C4GGH9_9NEIS</name>
<accession>C4GGH9</accession>
<keyword evidence="1" id="KW-0812">Transmembrane</keyword>
<comment type="caution">
    <text evidence="2">The sequence shown here is derived from an EMBL/GenBank/DDBJ whole genome shotgun (WGS) entry which is preliminary data.</text>
</comment>
<evidence type="ECO:0000313" key="3">
    <source>
        <dbReference type="Proteomes" id="UP000003009"/>
    </source>
</evidence>